<comment type="caution">
    <text evidence="1">The sequence shown here is derived from an EMBL/GenBank/DDBJ whole genome shotgun (WGS) entry which is preliminary data.</text>
</comment>
<evidence type="ECO:0000313" key="1">
    <source>
        <dbReference type="EMBL" id="RFB99942.1"/>
    </source>
</evidence>
<evidence type="ECO:0000313" key="2">
    <source>
        <dbReference type="Proteomes" id="UP000256748"/>
    </source>
</evidence>
<accession>A0A3E1BYA1</accession>
<reference evidence="1 2" key="1">
    <citation type="submission" date="2017-03" db="EMBL/GenBank/DDBJ databases">
        <title>Genome analysis of Rhizobial strains effectives or ineffectives for nitrogen fixation isolated from bean seeds.</title>
        <authorList>
            <person name="Peralta H."/>
            <person name="Aguilar-Vera A."/>
            <person name="Mora Y."/>
            <person name="Vargas-Lagunas C."/>
            <person name="Girard L."/>
            <person name="Mora J."/>
        </authorList>
    </citation>
    <scope>NUCLEOTIDE SEQUENCE [LARGE SCALE GENOMIC DNA]</scope>
    <source>
        <strain evidence="1 2">CCGM5</strain>
    </source>
</reference>
<protein>
    <submittedName>
        <fullName evidence="1">Uncharacterized protein</fullName>
    </submittedName>
</protein>
<sequence length="331" mass="37545">MASDQKAGGNDIDVFEGMSALTTCLSNIDSCPNDEGPADSYPTKRQIREILREVYEGKLKPAAADEWAEGRGFGSFSQNPRTIDIFASYYILWSLEMFAAWITWRRVDLVMRQAPEVYEGSVIWVKNPSVPIRRQPFGSPPPVIPKNGFTLENLGPTSIFESFIAQDGKRYSFPPSIWQRQMFDRLMLKQVAAIGTDELGTTDSMPVTVWDRGQFQLIGGRTVLISGDKQFTNLRFGTADIKVAVPALPGPEIRDWKTERPPSASDAESFLLEKLLNRSSVGFEPLPDKELLDIHKDMIAIFKISKNHDSFRRYLDRFLNKFCEPKRQKRP</sequence>
<gene>
    <name evidence="1" type="ORF">B5K10_05410</name>
</gene>
<dbReference type="RefSeq" id="WP_116272611.1">
    <property type="nucleotide sequence ID" value="NZ_KZ859521.1"/>
</dbReference>
<dbReference type="EMBL" id="NAOO01000004">
    <property type="protein sequence ID" value="RFB99942.1"/>
    <property type="molecule type" value="Genomic_DNA"/>
</dbReference>
<dbReference type="AlphaFoldDB" id="A0A3E1BYA1"/>
<name>A0A3E1BYA1_RHILT</name>
<organism evidence="1 2">
    <name type="scientific">Rhizobium leguminosarum bv. trifolii</name>
    <dbReference type="NCBI Taxonomy" id="386"/>
    <lineage>
        <taxon>Bacteria</taxon>
        <taxon>Pseudomonadati</taxon>
        <taxon>Pseudomonadota</taxon>
        <taxon>Alphaproteobacteria</taxon>
        <taxon>Hyphomicrobiales</taxon>
        <taxon>Rhizobiaceae</taxon>
        <taxon>Rhizobium/Agrobacterium group</taxon>
        <taxon>Rhizobium</taxon>
    </lineage>
</organism>
<dbReference type="Proteomes" id="UP000256748">
    <property type="component" value="Unassembled WGS sequence"/>
</dbReference>
<proteinExistence type="predicted"/>